<feature type="transmembrane region" description="Helical" evidence="1">
    <location>
        <begin position="31"/>
        <end position="53"/>
    </location>
</feature>
<dbReference type="EMBL" id="MHWT01000025">
    <property type="protein sequence ID" value="OHB11943.1"/>
    <property type="molecule type" value="Genomic_DNA"/>
</dbReference>
<reference evidence="2 3" key="1">
    <citation type="journal article" date="2016" name="Nat. Commun.">
        <title>Thousands of microbial genomes shed light on interconnected biogeochemical processes in an aquifer system.</title>
        <authorList>
            <person name="Anantharaman K."/>
            <person name="Brown C.T."/>
            <person name="Hug L.A."/>
            <person name="Sharon I."/>
            <person name="Castelle C.J."/>
            <person name="Probst A.J."/>
            <person name="Thomas B.C."/>
            <person name="Singh A."/>
            <person name="Wilkins M.J."/>
            <person name="Karaoz U."/>
            <person name="Brodie E.L."/>
            <person name="Williams K.H."/>
            <person name="Hubbard S.S."/>
            <person name="Banfield J.F."/>
        </authorList>
    </citation>
    <scope>NUCLEOTIDE SEQUENCE [LARGE SCALE GENOMIC DNA]</scope>
</reference>
<dbReference type="Proteomes" id="UP000176558">
    <property type="component" value="Unassembled WGS sequence"/>
</dbReference>
<protein>
    <recommendedName>
        <fullName evidence="4">PilN domain-containing protein</fullName>
    </recommendedName>
</protein>
<proteinExistence type="predicted"/>
<comment type="caution">
    <text evidence="2">The sequence shown here is derived from an EMBL/GenBank/DDBJ whole genome shotgun (WGS) entry which is preliminary data.</text>
</comment>
<keyword evidence="1" id="KW-1133">Transmembrane helix</keyword>
<dbReference type="AlphaFoldDB" id="A0A1G2URF1"/>
<gene>
    <name evidence="2" type="ORF">A3G99_02665</name>
</gene>
<evidence type="ECO:0008006" key="4">
    <source>
        <dbReference type="Google" id="ProtNLM"/>
    </source>
</evidence>
<accession>A0A1G2URF1</accession>
<evidence type="ECO:0000313" key="2">
    <source>
        <dbReference type="EMBL" id="OHB11943.1"/>
    </source>
</evidence>
<organism evidence="2 3">
    <name type="scientific">Candidatus Zambryskibacteria bacterium RIFCSPLOWO2_12_FULL_39_23</name>
    <dbReference type="NCBI Taxonomy" id="1802776"/>
    <lineage>
        <taxon>Bacteria</taxon>
        <taxon>Candidatus Zambryskiibacteriota</taxon>
    </lineage>
</organism>
<sequence length="202" mass="22613">MEPTFKTSFIPKKPIATTQASGPAPARSFNFFSLISTTIFIITILASGGLFAYKKILENQIVKADKDVNEARAAFQVEEIKDLIDANSRITAINSLLKNHVVLSKVFTLLEELTIKKIRFSDFSYAKKGDSLTLKMKTESQNYSALASQEEIFSKSQFLKNTKFFDFNIGENGYITTDFFTELNPSLISYKSVVESVSGNEQ</sequence>
<keyword evidence="1" id="KW-0812">Transmembrane</keyword>
<evidence type="ECO:0000256" key="1">
    <source>
        <dbReference type="SAM" id="Phobius"/>
    </source>
</evidence>
<name>A0A1G2URF1_9BACT</name>
<keyword evidence="1" id="KW-0472">Membrane</keyword>
<evidence type="ECO:0000313" key="3">
    <source>
        <dbReference type="Proteomes" id="UP000176558"/>
    </source>
</evidence>